<gene>
    <name evidence="4" type="ORF">SI7747_12015478</name>
    <name evidence="5" type="ORF">SI8410_12016711</name>
</gene>
<dbReference type="Proteomes" id="UP000663760">
    <property type="component" value="Chromosome 12"/>
</dbReference>
<dbReference type="Pfam" id="PF14432">
    <property type="entry name" value="DYW_deaminase"/>
    <property type="match status" value="1"/>
</dbReference>
<dbReference type="PANTHER" id="PTHR24015:SF2026">
    <property type="entry name" value="DYW DOMAIN-CONTAINING PROTEIN"/>
    <property type="match status" value="1"/>
</dbReference>
<organism evidence="4">
    <name type="scientific">Spirodela intermedia</name>
    <name type="common">Intermediate duckweed</name>
    <dbReference type="NCBI Taxonomy" id="51605"/>
    <lineage>
        <taxon>Eukaryota</taxon>
        <taxon>Viridiplantae</taxon>
        <taxon>Streptophyta</taxon>
        <taxon>Embryophyta</taxon>
        <taxon>Tracheophyta</taxon>
        <taxon>Spermatophyta</taxon>
        <taxon>Magnoliopsida</taxon>
        <taxon>Liliopsida</taxon>
        <taxon>Araceae</taxon>
        <taxon>Lemnoideae</taxon>
        <taxon>Spirodela</taxon>
    </lineage>
</organism>
<evidence type="ECO:0000256" key="2">
    <source>
        <dbReference type="PROSITE-ProRule" id="PRU00708"/>
    </source>
</evidence>
<dbReference type="Pfam" id="PF13041">
    <property type="entry name" value="PPR_2"/>
    <property type="match status" value="2"/>
</dbReference>
<evidence type="ECO:0000259" key="3">
    <source>
        <dbReference type="Pfam" id="PF14432"/>
    </source>
</evidence>
<feature type="repeat" description="PPR" evidence="2">
    <location>
        <begin position="88"/>
        <end position="122"/>
    </location>
</feature>
<proteinExistence type="predicted"/>
<dbReference type="Pfam" id="PF01535">
    <property type="entry name" value="PPR"/>
    <property type="match status" value="5"/>
</dbReference>
<keyword evidence="6" id="KW-1185">Reference proteome</keyword>
<dbReference type="GO" id="GO:0009451">
    <property type="term" value="P:RNA modification"/>
    <property type="evidence" value="ECO:0007669"/>
    <property type="project" value="InterPro"/>
</dbReference>
<dbReference type="GO" id="GO:0003723">
    <property type="term" value="F:RNA binding"/>
    <property type="evidence" value="ECO:0007669"/>
    <property type="project" value="InterPro"/>
</dbReference>
<evidence type="ECO:0000313" key="4">
    <source>
        <dbReference type="EMBL" id="CAA2629840.1"/>
    </source>
</evidence>
<reference evidence="4" key="1">
    <citation type="submission" date="2019-12" db="EMBL/GenBank/DDBJ databases">
        <authorList>
            <person name="Scholz U."/>
            <person name="Mascher M."/>
            <person name="Fiebig A."/>
        </authorList>
    </citation>
    <scope>NUCLEOTIDE SEQUENCE</scope>
</reference>
<feature type="repeat" description="PPR" evidence="2">
    <location>
        <begin position="158"/>
        <end position="192"/>
    </location>
</feature>
<dbReference type="InterPro" id="IPR032867">
    <property type="entry name" value="DYW_dom"/>
</dbReference>
<dbReference type="PANTHER" id="PTHR24015">
    <property type="entry name" value="OS07G0578800 PROTEIN-RELATED"/>
    <property type="match status" value="1"/>
</dbReference>
<accession>A0A7I8JHQ7</accession>
<dbReference type="OrthoDB" id="1850776at2759"/>
<dbReference type="NCBIfam" id="TIGR00756">
    <property type="entry name" value="PPR"/>
    <property type="match status" value="2"/>
</dbReference>
<dbReference type="InterPro" id="IPR046960">
    <property type="entry name" value="PPR_At4g14850-like_plant"/>
</dbReference>
<dbReference type="FunFam" id="1.25.40.10:FF:000090">
    <property type="entry name" value="Pentatricopeptide repeat-containing protein, chloroplastic"/>
    <property type="match status" value="1"/>
</dbReference>
<name>A0A7I8JHQ7_SPIIN</name>
<protein>
    <recommendedName>
        <fullName evidence="3">DYW domain-containing protein</fullName>
    </recommendedName>
</protein>
<feature type="domain" description="DYW" evidence="3">
    <location>
        <begin position="520"/>
        <end position="600"/>
    </location>
</feature>
<dbReference type="AlphaFoldDB" id="A0A7I8JHQ7"/>
<dbReference type="EMBL" id="LR743599">
    <property type="protein sequence ID" value="CAA2629840.1"/>
    <property type="molecule type" value="Genomic_DNA"/>
</dbReference>
<dbReference type="PROSITE" id="PS51375">
    <property type="entry name" value="PPR"/>
    <property type="match status" value="3"/>
</dbReference>
<keyword evidence="1" id="KW-0677">Repeat</keyword>
<evidence type="ECO:0000313" key="5">
    <source>
        <dbReference type="EMBL" id="CAA7406033.1"/>
    </source>
</evidence>
<evidence type="ECO:0000256" key="1">
    <source>
        <dbReference type="ARBA" id="ARBA00022737"/>
    </source>
</evidence>
<dbReference type="GO" id="GO:0008270">
    <property type="term" value="F:zinc ion binding"/>
    <property type="evidence" value="ECO:0007669"/>
    <property type="project" value="InterPro"/>
</dbReference>
<dbReference type="InterPro" id="IPR011990">
    <property type="entry name" value="TPR-like_helical_dom_sf"/>
</dbReference>
<dbReference type="Gene3D" id="1.25.40.10">
    <property type="entry name" value="Tetratricopeptide repeat domain"/>
    <property type="match status" value="4"/>
</dbReference>
<feature type="repeat" description="PPR" evidence="2">
    <location>
        <begin position="291"/>
        <end position="325"/>
    </location>
</feature>
<dbReference type="InterPro" id="IPR002885">
    <property type="entry name" value="PPR_rpt"/>
</dbReference>
<sequence length="600" mass="64248">MATRLHRRRWCSFRRDDGGGCGVILALLTRRLRQSRCLPSVVSTHAKILKSGLTLYPVTSNHLINAYLRCGATAHAELAFRDMGGAANVVSWTSLIGGFSAAGRPDRALSFLRLMPAHGVSPNSFTLATALTACSALAALHPGRQLHAMAELSGLISDLVVSTALVGMYGKANCAGDARRVFDKMRQRNVVSWGAMLGAYAQSACANQALELFGEFLRLLPFPPNHFMLSSVVTACAGLGRLVSGKCTHAAVLRRGHDENDVLGGALVDMYAKCGCFEYSHRVFQLLLSPDVVPFSAMIAAAAKHGMATTALALFDEMLEKGVKPNGVTFLGVLHACSHAGLVDRGLQYLASMEKTHGVAPRVAHYTCVVDMLGRAGRLDEAVAMAGGVAAEGGDAALLWTALASAGTTHGRLDVAAMAGDVLGGSLCSGRDVVGGLVTMANGYRAAGRWELAADVRQEMARRGIRKDRGCSWVEVKEAVEVFYAGEVASCCRGGEVMEVLQELEKRMKGYDRNGRGLEMADGEEPAAASLHSERLALGFALISLPEGVTIRVMKNLRMCKDCHEAFKMICALVERKIVVRDLNRFHHFSEGSCSCGDYW</sequence>
<evidence type="ECO:0000313" key="6">
    <source>
        <dbReference type="Proteomes" id="UP000663760"/>
    </source>
</evidence>
<dbReference type="EMBL" id="LR746275">
    <property type="protein sequence ID" value="CAA7406033.1"/>
    <property type="molecule type" value="Genomic_DNA"/>
</dbReference>